<reference evidence="8" key="3">
    <citation type="submission" date="2022-12" db="EMBL/GenBank/DDBJ databases">
        <authorList>
            <person name="Sun Q."/>
            <person name="Kim S."/>
        </authorList>
    </citation>
    <scope>NUCLEOTIDE SEQUENCE</scope>
    <source>
        <strain evidence="8">KCTC 12343</strain>
    </source>
</reference>
<keyword evidence="10" id="KW-1185">Reference proteome</keyword>
<dbReference type="InterPro" id="IPR001279">
    <property type="entry name" value="Metallo-B-lactamas"/>
</dbReference>
<keyword evidence="2" id="KW-0479">Metal-binding</keyword>
<dbReference type="InterPro" id="IPR051013">
    <property type="entry name" value="MBL_superfamily_lactonases"/>
</dbReference>
<dbReference type="EMBL" id="CP036401">
    <property type="protein sequence ID" value="QBI02065.1"/>
    <property type="molecule type" value="Genomic_DNA"/>
</dbReference>
<keyword evidence="3" id="KW-0378">Hydrolase</keyword>
<gene>
    <name evidence="9" type="ORF">EYF70_15285</name>
    <name evidence="8" type="ORF">GCM10007387_54490</name>
</gene>
<feature type="chain" id="PRO_5043870672" evidence="6">
    <location>
        <begin position="28"/>
        <end position="356"/>
    </location>
</feature>
<dbReference type="Proteomes" id="UP000292307">
    <property type="component" value="Chromosome"/>
</dbReference>
<evidence type="ECO:0000313" key="11">
    <source>
        <dbReference type="Proteomes" id="UP000628442"/>
    </source>
</evidence>
<evidence type="ECO:0000256" key="5">
    <source>
        <dbReference type="SAM" id="MobiDB-lite"/>
    </source>
</evidence>
<reference evidence="9 10" key="2">
    <citation type="submission" date="2019-02" db="EMBL/GenBank/DDBJ databases">
        <title>Draft Genome Sequences of Six Type Strains of the Genus Massilia.</title>
        <authorList>
            <person name="Miess H."/>
            <person name="Frediansyhah A."/>
            <person name="Gross H."/>
        </authorList>
    </citation>
    <scope>NUCLEOTIDE SEQUENCE [LARGE SCALE GENOMIC DNA]</scope>
    <source>
        <strain evidence="9 10">DSM 17472</strain>
    </source>
</reference>
<dbReference type="PANTHER" id="PTHR42978:SF6">
    <property type="entry name" value="QUORUM-QUENCHING LACTONASE YTNP-RELATED"/>
    <property type="match status" value="1"/>
</dbReference>
<dbReference type="GO" id="GO:0016787">
    <property type="term" value="F:hydrolase activity"/>
    <property type="evidence" value="ECO:0007669"/>
    <property type="project" value="UniProtKB-KW"/>
</dbReference>
<dbReference type="Proteomes" id="UP000628442">
    <property type="component" value="Unassembled WGS sequence"/>
</dbReference>
<feature type="signal peptide" evidence="6">
    <location>
        <begin position="1"/>
        <end position="27"/>
    </location>
</feature>
<evidence type="ECO:0000313" key="8">
    <source>
        <dbReference type="EMBL" id="GGY65273.1"/>
    </source>
</evidence>
<dbReference type="SMART" id="SM00849">
    <property type="entry name" value="Lactamase_B"/>
    <property type="match status" value="1"/>
</dbReference>
<dbReference type="CDD" id="cd07720">
    <property type="entry name" value="OPHC2-like_MBL-fold"/>
    <property type="match status" value="1"/>
</dbReference>
<evidence type="ECO:0000256" key="4">
    <source>
        <dbReference type="ARBA" id="ARBA00022833"/>
    </source>
</evidence>
<accession>A0A411WZP3</accession>
<name>A0A411WZP3_9BURK</name>
<dbReference type="GO" id="GO:0046872">
    <property type="term" value="F:metal ion binding"/>
    <property type="evidence" value="ECO:0007669"/>
    <property type="project" value="UniProtKB-KW"/>
</dbReference>
<dbReference type="PANTHER" id="PTHR42978">
    <property type="entry name" value="QUORUM-QUENCHING LACTONASE YTNP-RELATED-RELATED"/>
    <property type="match status" value="1"/>
</dbReference>
<dbReference type="AlphaFoldDB" id="A0A411WZP3"/>
<feature type="compositionally biased region" description="Pro residues" evidence="5">
    <location>
        <begin position="333"/>
        <end position="342"/>
    </location>
</feature>
<evidence type="ECO:0000256" key="1">
    <source>
        <dbReference type="ARBA" id="ARBA00007749"/>
    </source>
</evidence>
<keyword evidence="6" id="KW-0732">Signal</keyword>
<dbReference type="Gene3D" id="3.60.15.10">
    <property type="entry name" value="Ribonuclease Z/Hydroxyacylglutathione hydrolase-like"/>
    <property type="match status" value="1"/>
</dbReference>
<comment type="similarity">
    <text evidence="1">Belongs to the metallo-beta-lactamase superfamily.</text>
</comment>
<dbReference type="EMBL" id="BMWV01000019">
    <property type="protein sequence ID" value="GGY65273.1"/>
    <property type="molecule type" value="Genomic_DNA"/>
</dbReference>
<reference evidence="8" key="1">
    <citation type="journal article" date="2014" name="Int. J. Syst. Evol. Microbiol.">
        <title>Complete genome sequence of Corynebacterium casei LMG S-19264T (=DSM 44701T), isolated from a smear-ripened cheese.</title>
        <authorList>
            <consortium name="US DOE Joint Genome Institute (JGI-PGF)"/>
            <person name="Walter F."/>
            <person name="Albersmeier A."/>
            <person name="Kalinowski J."/>
            <person name="Ruckert C."/>
        </authorList>
    </citation>
    <scope>NUCLEOTIDE SEQUENCE</scope>
    <source>
        <strain evidence="8">KCTC 12343</strain>
    </source>
</reference>
<proteinExistence type="inferred from homology"/>
<sequence>MPILSRALVLCALSGLLGAATVVQVHAAAPFAVAQAPGWYRIALGRYEVTALLDGTHPFPAHEVLTRGTASLDSADPGLADRLLAAAYLKAPVEGSINAFLVNTGTKLILVDSGAGALYGADGGHLPGNLRAAGYAPEQVDEVLLTHLHADHVGGVALGTAAAFPNAVVRVNRRDAAYWLSTAEQGKAPAFLRGMFDGAMTSLKPYIAAGRFKPFDGAGPLEEGITALASPGHTPGHTAYLVESEGERLLAWGDTVHVAPVQFPDPGVTVKYDSDATQAAAHRRQWFAEAVRRGDCVAAAHISFPGLGHVVNGVDGYRWLPLNHVARDPVPGGAPLPRPCAPRPASWQGAGLATSG</sequence>
<dbReference type="SUPFAM" id="SSF56281">
    <property type="entry name" value="Metallo-hydrolase/oxidoreductase"/>
    <property type="match status" value="1"/>
</dbReference>
<keyword evidence="4" id="KW-0862">Zinc</keyword>
<evidence type="ECO:0000256" key="2">
    <source>
        <dbReference type="ARBA" id="ARBA00022723"/>
    </source>
</evidence>
<dbReference type="InterPro" id="IPR036866">
    <property type="entry name" value="RibonucZ/Hydroxyglut_hydro"/>
</dbReference>
<evidence type="ECO:0000259" key="7">
    <source>
        <dbReference type="SMART" id="SM00849"/>
    </source>
</evidence>
<dbReference type="OrthoDB" id="5443440at2"/>
<evidence type="ECO:0000256" key="3">
    <source>
        <dbReference type="ARBA" id="ARBA00022801"/>
    </source>
</evidence>
<evidence type="ECO:0000256" key="6">
    <source>
        <dbReference type="SAM" id="SignalP"/>
    </source>
</evidence>
<dbReference type="Pfam" id="PF00753">
    <property type="entry name" value="Lactamase_B"/>
    <property type="match status" value="1"/>
</dbReference>
<organism evidence="8 11">
    <name type="scientific">Pseudoduganella albidiflava</name>
    <dbReference type="NCBI Taxonomy" id="321983"/>
    <lineage>
        <taxon>Bacteria</taxon>
        <taxon>Pseudomonadati</taxon>
        <taxon>Pseudomonadota</taxon>
        <taxon>Betaproteobacteria</taxon>
        <taxon>Burkholderiales</taxon>
        <taxon>Oxalobacteraceae</taxon>
        <taxon>Telluria group</taxon>
        <taxon>Pseudoduganella</taxon>
    </lineage>
</organism>
<dbReference type="RefSeq" id="WP_131146181.1">
    <property type="nucleotide sequence ID" value="NZ_BMWV01000019.1"/>
</dbReference>
<evidence type="ECO:0000313" key="10">
    <source>
        <dbReference type="Proteomes" id="UP000292307"/>
    </source>
</evidence>
<protein>
    <submittedName>
        <fullName evidence="8">MBL fold metallo-hydrolase</fullName>
    </submittedName>
</protein>
<feature type="region of interest" description="Disordered" evidence="5">
    <location>
        <begin position="333"/>
        <end position="356"/>
    </location>
</feature>
<feature type="domain" description="Metallo-beta-lactamase" evidence="7">
    <location>
        <begin position="96"/>
        <end position="301"/>
    </location>
</feature>
<evidence type="ECO:0000313" key="9">
    <source>
        <dbReference type="EMBL" id="QBI02065.1"/>
    </source>
</evidence>